<proteinExistence type="predicted"/>
<dbReference type="EMBL" id="CAJJDP010000022">
    <property type="protein sequence ID" value="CAD8149223.1"/>
    <property type="molecule type" value="Genomic_DNA"/>
</dbReference>
<protein>
    <submittedName>
        <fullName evidence="1">Uncharacterized protein</fullName>
    </submittedName>
</protein>
<organism evidence="1 2">
    <name type="scientific">Paramecium octaurelia</name>
    <dbReference type="NCBI Taxonomy" id="43137"/>
    <lineage>
        <taxon>Eukaryota</taxon>
        <taxon>Sar</taxon>
        <taxon>Alveolata</taxon>
        <taxon>Ciliophora</taxon>
        <taxon>Intramacronucleata</taxon>
        <taxon>Oligohymenophorea</taxon>
        <taxon>Peniculida</taxon>
        <taxon>Parameciidae</taxon>
        <taxon>Paramecium</taxon>
    </lineage>
</organism>
<dbReference type="Proteomes" id="UP000683925">
    <property type="component" value="Unassembled WGS sequence"/>
</dbReference>
<evidence type="ECO:0000313" key="2">
    <source>
        <dbReference type="Proteomes" id="UP000683925"/>
    </source>
</evidence>
<dbReference type="AlphaFoldDB" id="A0A8S1TAF0"/>
<keyword evidence="2" id="KW-1185">Reference proteome</keyword>
<reference evidence="1" key="1">
    <citation type="submission" date="2021-01" db="EMBL/GenBank/DDBJ databases">
        <authorList>
            <consortium name="Genoscope - CEA"/>
            <person name="William W."/>
        </authorList>
    </citation>
    <scope>NUCLEOTIDE SEQUENCE</scope>
</reference>
<accession>A0A8S1TAF0</accession>
<comment type="caution">
    <text evidence="1">The sequence shown here is derived from an EMBL/GenBank/DDBJ whole genome shotgun (WGS) entry which is preliminary data.</text>
</comment>
<sequence length="139" mass="16571">MYSQEYTLEPNSSSSPCILIFIGELQPQQLKDLIPIGNNNLEWSIQKILENGLQIQKIKPQNKNKKNKKFTFHDKLLKLKQFIMLKQYLTKQDIYIIINFLYQNQSTNLKNSFLFYFIHNQLGIKLKQKFVSLMREIDN</sequence>
<gene>
    <name evidence="1" type="ORF">POCTA_138.1.T0220121</name>
</gene>
<evidence type="ECO:0000313" key="1">
    <source>
        <dbReference type="EMBL" id="CAD8149223.1"/>
    </source>
</evidence>
<name>A0A8S1TAF0_PAROT</name>